<dbReference type="InParanoid" id="A0A1S3FGI6"/>
<dbReference type="STRING" id="10020.ENSDORP00000023304"/>
<keyword evidence="3" id="KW-0234">DNA repair</keyword>
<evidence type="ECO:0000256" key="2">
    <source>
        <dbReference type="ARBA" id="ARBA00022763"/>
    </source>
</evidence>
<keyword evidence="8" id="KW-1185">Reference proteome</keyword>
<dbReference type="CTD" id="2188"/>
<evidence type="ECO:0000256" key="1">
    <source>
        <dbReference type="ARBA" id="ARBA00004123"/>
    </source>
</evidence>
<dbReference type="OrthoDB" id="6429998at2759"/>
<dbReference type="PANTHER" id="PTHR14449">
    <property type="entry name" value="FANCONI ANEMIA GROUP F PROTEIN FANCF"/>
    <property type="match status" value="1"/>
</dbReference>
<keyword evidence="2" id="KW-0227">DNA damage</keyword>
<comment type="function">
    <text evidence="5">DNA repair protein that may operate in a postreplication repair or a cell cycle checkpoint function. May be implicated in interstrand DNA cross-link repair and in the maintenance of normal chromosome stability.</text>
</comment>
<dbReference type="RefSeq" id="XP_012875042.1">
    <property type="nucleotide sequence ID" value="XM_013019588.1"/>
</dbReference>
<gene>
    <name evidence="9" type="primary">Fancf</name>
</gene>
<dbReference type="FunFam" id="1.25.40.490:FF:000001">
    <property type="entry name" value="Fanconi anemia, complementation group F"/>
    <property type="match status" value="1"/>
</dbReference>
<dbReference type="FunCoup" id="A0A1S3FGI6">
    <property type="interactions" value="649"/>
</dbReference>
<dbReference type="GO" id="GO:0043240">
    <property type="term" value="C:Fanconi anaemia nuclear complex"/>
    <property type="evidence" value="ECO:0007669"/>
    <property type="project" value="InterPro"/>
</dbReference>
<dbReference type="GO" id="GO:0036297">
    <property type="term" value="P:interstrand cross-link repair"/>
    <property type="evidence" value="ECO:0007669"/>
    <property type="project" value="InterPro"/>
</dbReference>
<keyword evidence="4" id="KW-0539">Nucleus</keyword>
<evidence type="ECO:0000256" key="3">
    <source>
        <dbReference type="ARBA" id="ARBA00023204"/>
    </source>
</evidence>
<comment type="subcellular location">
    <subcellularLocation>
        <location evidence="1">Nucleus</location>
    </subcellularLocation>
</comment>
<evidence type="ECO:0000313" key="8">
    <source>
        <dbReference type="Proteomes" id="UP000081671"/>
    </source>
</evidence>
<dbReference type="Proteomes" id="UP000081671">
    <property type="component" value="Unplaced"/>
</dbReference>
<evidence type="ECO:0000256" key="6">
    <source>
        <dbReference type="ARBA" id="ARBA00070110"/>
    </source>
</evidence>
<protein>
    <recommendedName>
        <fullName evidence="6">Fanconi anemia group F protein</fullName>
    </recommendedName>
</protein>
<name>A0A1S3FGI6_DIPOR</name>
<evidence type="ECO:0000256" key="4">
    <source>
        <dbReference type="ARBA" id="ARBA00023242"/>
    </source>
</evidence>
<sequence length="361" mass="40086">MEQLLQYLDRFSEVVAVSGTTHVSTWDPTTVRRALQWARYLRHVHGRFSGHGRIRTAVERRLRSHWRPRGERGPCPGWLSFRALGHCDALLALRLLRNRALGEAAYHALLRQLFPGPGVRDAEQATLPDSLLGLARRGCAIHLLRGHGSRATPDIRQDPLVKTQAELLLERVQQAGEAGGAAGLLGSLWECGPHTHFLQVLAVALVPPPASSGPPSQLEGDDDPRTPTEASQELIRWLLSEPDVRTAFCRTLPAGLLTSVASCHPAFARVYMSLLIAWGRRLHYDLQQGLWVGTESQDMPWEDLYDRFQSLCLAPPPLKNEVLTSLESCKAQDGDFQVPGLSIWTDLFLSLRPVVRHGCGE</sequence>
<dbReference type="InterPro" id="IPR038505">
    <property type="entry name" value="FANCF_C_sf"/>
</dbReference>
<dbReference type="GeneID" id="105988086"/>
<dbReference type="AlphaFoldDB" id="A0A1S3FGI6"/>
<evidence type="ECO:0000313" key="9">
    <source>
        <dbReference type="RefSeq" id="XP_012875042.1"/>
    </source>
</evidence>
<evidence type="ECO:0000256" key="5">
    <source>
        <dbReference type="ARBA" id="ARBA00059878"/>
    </source>
</evidence>
<dbReference type="Pfam" id="PF11107">
    <property type="entry name" value="FANCF"/>
    <property type="match status" value="1"/>
</dbReference>
<proteinExistence type="predicted"/>
<dbReference type="Gene3D" id="1.25.40.490">
    <property type="match status" value="1"/>
</dbReference>
<reference evidence="9" key="1">
    <citation type="submission" date="2025-08" db="UniProtKB">
        <authorList>
            <consortium name="RefSeq"/>
        </authorList>
    </citation>
    <scope>IDENTIFICATION</scope>
    <source>
        <tissue evidence="9">Kidney</tissue>
    </source>
</reference>
<dbReference type="KEGG" id="dord:105988086"/>
<evidence type="ECO:0000256" key="7">
    <source>
        <dbReference type="SAM" id="MobiDB-lite"/>
    </source>
</evidence>
<organism evidence="8 9">
    <name type="scientific">Dipodomys ordii</name>
    <name type="common">Ord's kangaroo rat</name>
    <dbReference type="NCBI Taxonomy" id="10020"/>
    <lineage>
        <taxon>Eukaryota</taxon>
        <taxon>Metazoa</taxon>
        <taxon>Chordata</taxon>
        <taxon>Craniata</taxon>
        <taxon>Vertebrata</taxon>
        <taxon>Euteleostomi</taxon>
        <taxon>Mammalia</taxon>
        <taxon>Eutheria</taxon>
        <taxon>Euarchontoglires</taxon>
        <taxon>Glires</taxon>
        <taxon>Rodentia</taxon>
        <taxon>Castorimorpha</taxon>
        <taxon>Heteromyidae</taxon>
        <taxon>Dipodomyinae</taxon>
        <taxon>Dipodomys</taxon>
    </lineage>
</organism>
<feature type="region of interest" description="Disordered" evidence="7">
    <location>
        <begin position="209"/>
        <end position="230"/>
    </location>
</feature>
<accession>A0A1S3FGI6</accession>
<dbReference type="PANTHER" id="PTHR14449:SF2">
    <property type="entry name" value="FANCONI ANEMIA GROUP F PROTEIN"/>
    <property type="match status" value="1"/>
</dbReference>
<dbReference type="InterPro" id="IPR035428">
    <property type="entry name" value="FANCF"/>
</dbReference>